<proteinExistence type="inferred from homology"/>
<dbReference type="AlphaFoldDB" id="A0ABD5YTT6"/>
<dbReference type="PRINTS" id="PR00773">
    <property type="entry name" value="GRPEPROTEIN"/>
</dbReference>
<protein>
    <submittedName>
        <fullName evidence="3">Nucleotide exchange factor GrpE</fullName>
    </submittedName>
</protein>
<dbReference type="RefSeq" id="WP_390206805.1">
    <property type="nucleotide sequence ID" value="NZ_JBHTAX010000005.1"/>
</dbReference>
<dbReference type="InterPro" id="IPR009012">
    <property type="entry name" value="GrpE_head"/>
</dbReference>
<dbReference type="InterPro" id="IPR000740">
    <property type="entry name" value="GrpE"/>
</dbReference>
<dbReference type="Gene3D" id="2.30.22.10">
    <property type="entry name" value="Head domain of nucleotide exchange factor GrpE"/>
    <property type="match status" value="1"/>
</dbReference>
<evidence type="ECO:0000256" key="1">
    <source>
        <dbReference type="ARBA" id="ARBA00023186"/>
    </source>
</evidence>
<reference evidence="3 4" key="1">
    <citation type="journal article" date="2019" name="Int. J. Syst. Evol. Microbiol.">
        <title>The Global Catalogue of Microorganisms (GCM) 10K type strain sequencing project: providing services to taxonomists for standard genome sequencing and annotation.</title>
        <authorList>
            <consortium name="The Broad Institute Genomics Platform"/>
            <consortium name="The Broad Institute Genome Sequencing Center for Infectious Disease"/>
            <person name="Wu L."/>
            <person name="Ma J."/>
        </authorList>
    </citation>
    <scope>NUCLEOTIDE SEQUENCE [LARGE SCALE GENOMIC DNA]</scope>
    <source>
        <strain evidence="3 4">RDMS1</strain>
    </source>
</reference>
<keyword evidence="1" id="KW-0143">Chaperone</keyword>
<dbReference type="Proteomes" id="UP001596417">
    <property type="component" value="Unassembled WGS sequence"/>
</dbReference>
<evidence type="ECO:0000313" key="4">
    <source>
        <dbReference type="Proteomes" id="UP001596417"/>
    </source>
</evidence>
<dbReference type="Pfam" id="PF01025">
    <property type="entry name" value="GrpE"/>
    <property type="match status" value="1"/>
</dbReference>
<gene>
    <name evidence="3" type="ORF">ACFQL7_24740</name>
</gene>
<dbReference type="PANTHER" id="PTHR21237:SF23">
    <property type="entry name" value="GRPE PROTEIN HOMOLOG, MITOCHONDRIAL"/>
    <property type="match status" value="1"/>
</dbReference>
<organism evidence="3 4">
    <name type="scientific">Halocatena marina</name>
    <dbReference type="NCBI Taxonomy" id="2934937"/>
    <lineage>
        <taxon>Archaea</taxon>
        <taxon>Methanobacteriati</taxon>
        <taxon>Methanobacteriota</taxon>
        <taxon>Stenosarchaea group</taxon>
        <taxon>Halobacteria</taxon>
        <taxon>Halobacteriales</taxon>
        <taxon>Natronomonadaceae</taxon>
        <taxon>Halocatena</taxon>
    </lineage>
</organism>
<sequence length="93" mass="10228">MRDSIARTLTHVTNSDIRSGIEAIARQLDDVFEAMNVTVFSPTPGDTVDPHRHRVIATTESDVPARTVVSVESPGYLMNQQVLQPARVVVSQK</sequence>
<name>A0ABD5YTT6_9EURY</name>
<evidence type="ECO:0000313" key="3">
    <source>
        <dbReference type="EMBL" id="MFC7192696.1"/>
    </source>
</evidence>
<dbReference type="SUPFAM" id="SSF51064">
    <property type="entry name" value="Head domain of nucleotide exchange factor GrpE"/>
    <property type="match status" value="1"/>
</dbReference>
<evidence type="ECO:0000256" key="2">
    <source>
        <dbReference type="RuleBase" id="RU004478"/>
    </source>
</evidence>
<comment type="caution">
    <text evidence="3">The sequence shown here is derived from an EMBL/GenBank/DDBJ whole genome shotgun (WGS) entry which is preliminary data.</text>
</comment>
<dbReference type="EMBL" id="JBHTAX010000005">
    <property type="protein sequence ID" value="MFC7192696.1"/>
    <property type="molecule type" value="Genomic_DNA"/>
</dbReference>
<dbReference type="PANTHER" id="PTHR21237">
    <property type="entry name" value="GRPE PROTEIN"/>
    <property type="match status" value="1"/>
</dbReference>
<keyword evidence="4" id="KW-1185">Reference proteome</keyword>
<comment type="similarity">
    <text evidence="2">Belongs to the GrpE family.</text>
</comment>
<accession>A0ABD5YTT6</accession>